<evidence type="ECO:0000313" key="2">
    <source>
        <dbReference type="Proteomes" id="UP000032142"/>
    </source>
</evidence>
<organism evidence="1 2">
    <name type="scientific">Gossypium arboreum</name>
    <name type="common">Tree cotton</name>
    <name type="synonym">Gossypium nanking</name>
    <dbReference type="NCBI Taxonomy" id="29729"/>
    <lineage>
        <taxon>Eukaryota</taxon>
        <taxon>Viridiplantae</taxon>
        <taxon>Streptophyta</taxon>
        <taxon>Embryophyta</taxon>
        <taxon>Tracheophyta</taxon>
        <taxon>Spermatophyta</taxon>
        <taxon>Magnoliopsida</taxon>
        <taxon>eudicotyledons</taxon>
        <taxon>Gunneridae</taxon>
        <taxon>Pentapetalae</taxon>
        <taxon>rosids</taxon>
        <taxon>malvids</taxon>
        <taxon>Malvales</taxon>
        <taxon>Malvaceae</taxon>
        <taxon>Malvoideae</taxon>
        <taxon>Gossypium</taxon>
    </lineage>
</organism>
<dbReference type="Proteomes" id="UP000032142">
    <property type="component" value="Unassembled WGS sequence"/>
</dbReference>
<keyword evidence="2" id="KW-1185">Reference proteome</keyword>
<dbReference type="EMBL" id="KN408497">
    <property type="protein sequence ID" value="KHG17544.1"/>
    <property type="molecule type" value="Genomic_DNA"/>
</dbReference>
<gene>
    <name evidence="1" type="ORF">F383_07782</name>
</gene>
<proteinExistence type="predicted"/>
<reference evidence="2" key="1">
    <citation type="submission" date="2014-09" db="EMBL/GenBank/DDBJ databases">
        <authorList>
            <person name="Mudge J."/>
            <person name="Ramaraj T."/>
            <person name="Lindquist I.E."/>
            <person name="Bharti A.K."/>
            <person name="Sundararajan A."/>
            <person name="Cameron C.T."/>
            <person name="Woodward J.E."/>
            <person name="May G.D."/>
            <person name="Brubaker C."/>
            <person name="Broadhvest J."/>
            <person name="Wilkins T.A."/>
        </authorList>
    </citation>
    <scope>NUCLEOTIDE SEQUENCE</scope>
    <source>
        <strain evidence="2">cv. AKA8401</strain>
    </source>
</reference>
<dbReference type="AlphaFoldDB" id="A0A0B0P073"/>
<name>A0A0B0P073_GOSAR</name>
<sequence>MEPEPRLGKEQDFGLNRINCPYFVPSIAKLAQGSKDVRDSITHQLDIWV</sequence>
<protein>
    <submittedName>
        <fullName evidence="1">Uncharacterized protein</fullName>
    </submittedName>
</protein>
<evidence type="ECO:0000313" key="1">
    <source>
        <dbReference type="EMBL" id="KHG17544.1"/>
    </source>
</evidence>
<accession>A0A0B0P073</accession>